<dbReference type="EMBL" id="KV454208">
    <property type="protein sequence ID" value="ODQ61665.1"/>
    <property type="molecule type" value="Genomic_DNA"/>
</dbReference>
<sequence>MDRIRLNIQTITNNLQQHINPNFNFNFNNFIINNNHHAQYTAGRNNIKSINTGFLSFDFDRLGIHDGSNQLIGSSIGDYTKLLVPLMQNLPKISQPFLNVDLIEQFSNRDNCWMSKSKCCYVSHEFLMNVLFLSYGVEKNQKQKICYIIKGEDPMYTYYWEITPS</sequence>
<name>A0A1E3P8C6_WICAA</name>
<dbReference type="GeneID" id="30201274"/>
<proteinExistence type="predicted"/>
<accession>A0A1E3P8C6</accession>
<evidence type="ECO:0000313" key="2">
    <source>
        <dbReference type="Proteomes" id="UP000094112"/>
    </source>
</evidence>
<evidence type="ECO:0000313" key="1">
    <source>
        <dbReference type="EMBL" id="ODQ61665.1"/>
    </source>
</evidence>
<gene>
    <name evidence="1" type="ORF">WICANDRAFT_66025</name>
</gene>
<organism evidence="1 2">
    <name type="scientific">Wickerhamomyces anomalus (strain ATCC 58044 / CBS 1984 / NCYC 433 / NRRL Y-366-8)</name>
    <name type="common">Yeast</name>
    <name type="synonym">Hansenula anomala</name>
    <dbReference type="NCBI Taxonomy" id="683960"/>
    <lineage>
        <taxon>Eukaryota</taxon>
        <taxon>Fungi</taxon>
        <taxon>Dikarya</taxon>
        <taxon>Ascomycota</taxon>
        <taxon>Saccharomycotina</taxon>
        <taxon>Saccharomycetes</taxon>
        <taxon>Phaffomycetales</taxon>
        <taxon>Wickerhamomycetaceae</taxon>
        <taxon>Wickerhamomyces</taxon>
    </lineage>
</organism>
<protein>
    <submittedName>
        <fullName evidence="1">Uncharacterized protein</fullName>
    </submittedName>
</protein>
<dbReference type="RefSeq" id="XP_019040872.1">
    <property type="nucleotide sequence ID" value="XM_019184028.1"/>
</dbReference>
<dbReference type="Proteomes" id="UP000094112">
    <property type="component" value="Unassembled WGS sequence"/>
</dbReference>
<dbReference type="AlphaFoldDB" id="A0A1E3P8C6"/>
<reference evidence="1 2" key="1">
    <citation type="journal article" date="2016" name="Proc. Natl. Acad. Sci. U.S.A.">
        <title>Comparative genomics of biotechnologically important yeasts.</title>
        <authorList>
            <person name="Riley R."/>
            <person name="Haridas S."/>
            <person name="Wolfe K.H."/>
            <person name="Lopes M.R."/>
            <person name="Hittinger C.T."/>
            <person name="Goeker M."/>
            <person name="Salamov A.A."/>
            <person name="Wisecaver J.H."/>
            <person name="Long T.M."/>
            <person name="Calvey C.H."/>
            <person name="Aerts A.L."/>
            <person name="Barry K.W."/>
            <person name="Choi C."/>
            <person name="Clum A."/>
            <person name="Coughlan A.Y."/>
            <person name="Deshpande S."/>
            <person name="Douglass A.P."/>
            <person name="Hanson S.J."/>
            <person name="Klenk H.-P."/>
            <person name="LaButti K.M."/>
            <person name="Lapidus A."/>
            <person name="Lindquist E.A."/>
            <person name="Lipzen A.M."/>
            <person name="Meier-Kolthoff J.P."/>
            <person name="Ohm R.A."/>
            <person name="Otillar R.P."/>
            <person name="Pangilinan J.L."/>
            <person name="Peng Y."/>
            <person name="Rokas A."/>
            <person name="Rosa C.A."/>
            <person name="Scheuner C."/>
            <person name="Sibirny A.A."/>
            <person name="Slot J.C."/>
            <person name="Stielow J.B."/>
            <person name="Sun H."/>
            <person name="Kurtzman C.P."/>
            <person name="Blackwell M."/>
            <person name="Grigoriev I.V."/>
            <person name="Jeffries T.W."/>
        </authorList>
    </citation>
    <scope>NUCLEOTIDE SEQUENCE [LARGE SCALE GENOMIC DNA]</scope>
    <source>
        <strain evidence="2">ATCC 58044 / CBS 1984 / NCYC 433 / NRRL Y-366-8</strain>
    </source>
</reference>
<keyword evidence="2" id="KW-1185">Reference proteome</keyword>